<dbReference type="InterPro" id="IPR006094">
    <property type="entry name" value="Oxid_FAD_bind_N"/>
</dbReference>
<gene>
    <name evidence="5" type="ORF">GALMADRAFT_632193</name>
</gene>
<name>A0A067SS51_GALM3</name>
<dbReference type="AlphaFoldDB" id="A0A067SS51"/>
<dbReference type="GO" id="GO:0016491">
    <property type="term" value="F:oxidoreductase activity"/>
    <property type="evidence" value="ECO:0007669"/>
    <property type="project" value="UniProtKB-KW"/>
</dbReference>
<proteinExistence type="inferred from homology"/>
<dbReference type="Proteomes" id="UP000027222">
    <property type="component" value="Unassembled WGS sequence"/>
</dbReference>
<dbReference type="SUPFAM" id="SSF56176">
    <property type="entry name" value="FAD-binding/transporter-associated domain-like"/>
    <property type="match status" value="1"/>
</dbReference>
<evidence type="ECO:0000256" key="3">
    <source>
        <dbReference type="SAM" id="SignalP"/>
    </source>
</evidence>
<evidence type="ECO:0000313" key="6">
    <source>
        <dbReference type="Proteomes" id="UP000027222"/>
    </source>
</evidence>
<accession>A0A067SS51</accession>
<keyword evidence="2" id="KW-0560">Oxidoreductase</keyword>
<dbReference type="OrthoDB" id="9983560at2759"/>
<dbReference type="PANTHER" id="PTHR13878:SF91">
    <property type="entry name" value="FAD BINDING DOMAIN PROTEIN (AFU_ORTHOLOGUE AFUA_6G12070)-RELATED"/>
    <property type="match status" value="1"/>
</dbReference>
<dbReference type="HOGENOM" id="CLU_018354_4_0_1"/>
<dbReference type="EMBL" id="KL142385">
    <property type="protein sequence ID" value="KDR73790.1"/>
    <property type="molecule type" value="Genomic_DNA"/>
</dbReference>
<dbReference type="Pfam" id="PF08031">
    <property type="entry name" value="BBE"/>
    <property type="match status" value="1"/>
</dbReference>
<keyword evidence="6" id="KW-1185">Reference proteome</keyword>
<evidence type="ECO:0000256" key="1">
    <source>
        <dbReference type="ARBA" id="ARBA00005466"/>
    </source>
</evidence>
<feature type="domain" description="FAD-binding PCMH-type" evidence="4">
    <location>
        <begin position="133"/>
        <end position="316"/>
    </location>
</feature>
<dbReference type="PANTHER" id="PTHR13878">
    <property type="entry name" value="GULONOLACTONE OXIDASE"/>
    <property type="match status" value="1"/>
</dbReference>
<dbReference type="GO" id="GO:0071949">
    <property type="term" value="F:FAD binding"/>
    <property type="evidence" value="ECO:0007669"/>
    <property type="project" value="InterPro"/>
</dbReference>
<protein>
    <recommendedName>
        <fullName evidence="4">FAD-binding PCMH-type domain-containing protein</fullName>
    </recommendedName>
</protein>
<organism evidence="5 6">
    <name type="scientific">Galerina marginata (strain CBS 339.88)</name>
    <dbReference type="NCBI Taxonomy" id="685588"/>
    <lineage>
        <taxon>Eukaryota</taxon>
        <taxon>Fungi</taxon>
        <taxon>Dikarya</taxon>
        <taxon>Basidiomycota</taxon>
        <taxon>Agaricomycotina</taxon>
        <taxon>Agaricomycetes</taxon>
        <taxon>Agaricomycetidae</taxon>
        <taxon>Agaricales</taxon>
        <taxon>Agaricineae</taxon>
        <taxon>Strophariaceae</taxon>
        <taxon>Galerina</taxon>
    </lineage>
</organism>
<dbReference type="InterPro" id="IPR012951">
    <property type="entry name" value="BBE"/>
</dbReference>
<comment type="similarity">
    <text evidence="1">Belongs to the oxygen-dependent FAD-linked oxidoreductase family.</text>
</comment>
<evidence type="ECO:0000313" key="5">
    <source>
        <dbReference type="EMBL" id="KDR73790.1"/>
    </source>
</evidence>
<dbReference type="PROSITE" id="PS51387">
    <property type="entry name" value="FAD_PCMH"/>
    <property type="match status" value="1"/>
</dbReference>
<dbReference type="InterPro" id="IPR050432">
    <property type="entry name" value="FAD-linked_Oxidoreductases_BP"/>
</dbReference>
<evidence type="ECO:0000256" key="2">
    <source>
        <dbReference type="ARBA" id="ARBA00023002"/>
    </source>
</evidence>
<feature type="chain" id="PRO_5001646159" description="FAD-binding PCMH-type domain-containing protein" evidence="3">
    <location>
        <begin position="24"/>
        <end position="584"/>
    </location>
</feature>
<dbReference type="InterPro" id="IPR036318">
    <property type="entry name" value="FAD-bd_PCMH-like_sf"/>
</dbReference>
<feature type="signal peptide" evidence="3">
    <location>
        <begin position="1"/>
        <end position="23"/>
    </location>
</feature>
<reference evidence="6" key="1">
    <citation type="journal article" date="2014" name="Proc. Natl. Acad. Sci. U.S.A.">
        <title>Extensive sampling of basidiomycete genomes demonstrates inadequacy of the white-rot/brown-rot paradigm for wood decay fungi.</title>
        <authorList>
            <person name="Riley R."/>
            <person name="Salamov A.A."/>
            <person name="Brown D.W."/>
            <person name="Nagy L.G."/>
            <person name="Floudas D."/>
            <person name="Held B.W."/>
            <person name="Levasseur A."/>
            <person name="Lombard V."/>
            <person name="Morin E."/>
            <person name="Otillar R."/>
            <person name="Lindquist E.A."/>
            <person name="Sun H."/>
            <person name="LaButti K.M."/>
            <person name="Schmutz J."/>
            <person name="Jabbour D."/>
            <person name="Luo H."/>
            <person name="Baker S.E."/>
            <person name="Pisabarro A.G."/>
            <person name="Walton J.D."/>
            <person name="Blanchette R.A."/>
            <person name="Henrissat B."/>
            <person name="Martin F."/>
            <person name="Cullen D."/>
            <person name="Hibbett D.S."/>
            <person name="Grigoriev I.V."/>
        </authorList>
    </citation>
    <scope>NUCLEOTIDE SEQUENCE [LARGE SCALE GENOMIC DNA]</scope>
    <source>
        <strain evidence="6">CBS 339.88</strain>
    </source>
</reference>
<keyword evidence="3" id="KW-0732">Signal</keyword>
<dbReference type="InterPro" id="IPR016166">
    <property type="entry name" value="FAD-bd_PCMH"/>
</dbReference>
<dbReference type="InterPro" id="IPR016169">
    <property type="entry name" value="FAD-bd_PCMH_sub2"/>
</dbReference>
<dbReference type="Pfam" id="PF01565">
    <property type="entry name" value="FAD_binding_4"/>
    <property type="match status" value="1"/>
</dbReference>
<dbReference type="STRING" id="685588.A0A067SS51"/>
<evidence type="ECO:0000259" key="4">
    <source>
        <dbReference type="PROSITE" id="PS51387"/>
    </source>
</evidence>
<sequence>MLQFLASLILVPSLLSFLPSADASSPVDITARTGPTLKDWAHLNATVGGRLFPGVPWTEPCFSIYNGKKVKPDVGQCSFVQQNFFNHIVRTGISGAYGTQNFEMCMRTGDQCQINSFDLPDPFAFTPPRECRQGSIPDFFIDVKGKEDVIAALNFVKKTGVPLVIKNTGHDFKGRSSAPGSLSLWTHNLKYISHNAKFVPEGCHNVAAQQALTYGAGQQFQEIYEFANAHGLEVVGGADQTVGGAGGWAQGGGHSTLTPSLGMGVDRALQYKVVTPDGVFRTVNSCQNSDLFFALRGGGGGTFAIVLEATVMASPSQTFRVANINWPINNDNMKKMLALFVENSTTLATQQWGGFFTPSIGNLVLINPKLNMAQAKKVMQPLIDLSTSLGGVSNVTEFPNYLAWFNAYAVGLSGNQDSLGVPHAMTTRLIPQKNYQTPAGRVQTVNALANALEITGFSQITLTTPIGFKGTDGKDTSITPIWRTSLHHVILVQPFAYNSTLAEIQATYALGTKAINFLRDITPGSGAYVNEADIHEPNHEVSFWGDNFPRLLQIKNKYDPHRILDCWHCVGWKGPSSPQFKCYI</sequence>
<dbReference type="Gene3D" id="3.30.465.10">
    <property type="match status" value="2"/>
</dbReference>